<keyword evidence="8 11" id="KW-0472">Membrane</keyword>
<name>A0A437Q884_9GAMM</name>
<evidence type="ECO:0000259" key="14">
    <source>
        <dbReference type="Pfam" id="PF00593"/>
    </source>
</evidence>
<evidence type="ECO:0000256" key="6">
    <source>
        <dbReference type="ARBA" id="ARBA00022729"/>
    </source>
</evidence>
<protein>
    <submittedName>
        <fullName evidence="16">TonB-dependent receptor</fullName>
    </submittedName>
</protein>
<evidence type="ECO:0000256" key="12">
    <source>
        <dbReference type="RuleBase" id="RU003357"/>
    </source>
</evidence>
<evidence type="ECO:0000256" key="2">
    <source>
        <dbReference type="ARBA" id="ARBA00008143"/>
    </source>
</evidence>
<evidence type="ECO:0000256" key="13">
    <source>
        <dbReference type="SAM" id="SignalP"/>
    </source>
</evidence>
<dbReference type="CDD" id="cd01347">
    <property type="entry name" value="ligand_gated_channel"/>
    <property type="match status" value="1"/>
</dbReference>
<dbReference type="InterPro" id="IPR037066">
    <property type="entry name" value="Plug_dom_sf"/>
</dbReference>
<evidence type="ECO:0000256" key="9">
    <source>
        <dbReference type="ARBA" id="ARBA00023170"/>
    </source>
</evidence>
<dbReference type="PANTHER" id="PTHR30069:SF29">
    <property type="entry name" value="HEMOGLOBIN AND HEMOGLOBIN-HAPTOGLOBIN-BINDING PROTEIN 1-RELATED"/>
    <property type="match status" value="1"/>
</dbReference>
<dbReference type="SUPFAM" id="SSF56935">
    <property type="entry name" value="Porins"/>
    <property type="match status" value="1"/>
</dbReference>
<dbReference type="Gene3D" id="2.40.170.20">
    <property type="entry name" value="TonB-dependent receptor, beta-barrel domain"/>
    <property type="match status" value="1"/>
</dbReference>
<keyword evidence="9 16" id="KW-0675">Receptor</keyword>
<accession>A0A437Q884</accession>
<dbReference type="Pfam" id="PF07715">
    <property type="entry name" value="Plug"/>
    <property type="match status" value="1"/>
</dbReference>
<evidence type="ECO:0000256" key="7">
    <source>
        <dbReference type="ARBA" id="ARBA00023077"/>
    </source>
</evidence>
<dbReference type="PROSITE" id="PS52016">
    <property type="entry name" value="TONB_DEPENDENT_REC_3"/>
    <property type="match status" value="1"/>
</dbReference>
<organism evidence="16 17">
    <name type="scientific">Neptunomonas marina</name>
    <dbReference type="NCBI Taxonomy" id="1815562"/>
    <lineage>
        <taxon>Bacteria</taxon>
        <taxon>Pseudomonadati</taxon>
        <taxon>Pseudomonadota</taxon>
        <taxon>Gammaproteobacteria</taxon>
        <taxon>Oceanospirillales</taxon>
        <taxon>Oceanospirillaceae</taxon>
        <taxon>Neptunomonas</taxon>
    </lineage>
</organism>
<keyword evidence="6 13" id="KW-0732">Signal</keyword>
<keyword evidence="5 11" id="KW-0812">Transmembrane</keyword>
<keyword evidence="3 11" id="KW-0813">Transport</keyword>
<evidence type="ECO:0000313" key="16">
    <source>
        <dbReference type="EMBL" id="RVU30563.1"/>
    </source>
</evidence>
<keyword evidence="4 11" id="KW-1134">Transmembrane beta strand</keyword>
<feature type="domain" description="TonB-dependent receptor-like beta-barrel" evidence="14">
    <location>
        <begin position="245"/>
        <end position="674"/>
    </location>
</feature>
<dbReference type="PANTHER" id="PTHR30069">
    <property type="entry name" value="TONB-DEPENDENT OUTER MEMBRANE RECEPTOR"/>
    <property type="match status" value="1"/>
</dbReference>
<keyword evidence="7 12" id="KW-0798">TonB box</keyword>
<dbReference type="Proteomes" id="UP000282818">
    <property type="component" value="Unassembled WGS sequence"/>
</dbReference>
<comment type="caution">
    <text evidence="16">The sequence shown here is derived from an EMBL/GenBank/DDBJ whole genome shotgun (WGS) entry which is preliminary data.</text>
</comment>
<evidence type="ECO:0000256" key="11">
    <source>
        <dbReference type="PROSITE-ProRule" id="PRU01360"/>
    </source>
</evidence>
<dbReference type="InterPro" id="IPR039426">
    <property type="entry name" value="TonB-dep_rcpt-like"/>
</dbReference>
<reference evidence="16 17" key="1">
    <citation type="submission" date="2019-01" db="EMBL/GenBank/DDBJ databases">
        <authorList>
            <person name="Chen W.-M."/>
        </authorList>
    </citation>
    <scope>NUCLEOTIDE SEQUENCE [LARGE SCALE GENOMIC DNA]</scope>
    <source>
        <strain evidence="16 17">HPM-16</strain>
    </source>
</reference>
<keyword evidence="10 11" id="KW-0998">Cell outer membrane</keyword>
<feature type="domain" description="TonB-dependent receptor plug" evidence="15">
    <location>
        <begin position="51"/>
        <end position="161"/>
    </location>
</feature>
<comment type="similarity">
    <text evidence="2">Belongs to the TonB-dependent receptor family. Hemoglobin/haptoglobin binding protein subfamily.</text>
</comment>
<dbReference type="GO" id="GO:0044718">
    <property type="term" value="P:siderophore transmembrane transport"/>
    <property type="evidence" value="ECO:0007669"/>
    <property type="project" value="TreeGrafter"/>
</dbReference>
<dbReference type="InterPro" id="IPR012910">
    <property type="entry name" value="Plug_dom"/>
</dbReference>
<evidence type="ECO:0000259" key="15">
    <source>
        <dbReference type="Pfam" id="PF07715"/>
    </source>
</evidence>
<sequence>MFLQKRYSALSLALVASASVYANNAYENDELGGYYAEDELVTIATGTQRSLRQAPSSASVISAEQIQAMGVTNLREVLERIPGLHVMPSDLSRMDSVYSIRGIETGFNPQVLIMINGTEIKQNANGGLPFTFRMPVSNISRIEVIRGPGSAVYGADAFSGAINIHTNTAAENLTGAAGVRHGAFNSTDVWARKGYMGEQMSASIAFELQRSDGDDSRMATRDTQSDLDALFDTDASLAPGAFATRYDTGTVQLDLDWGAWQFSNWYWRQSNGGLGQGGALALDHDGYQDASQWLSQLNYQTELSKHLHFEAKGSFVRTDSDSFFNLFPSGAVLPIGPDGNAFSAPTTQVIRFPHGYIGNPKSRSETLNIDAILGYQGIENHALRLGAGWSKDRVKTKEYKNYGPGVIGTPGFGSDQLTDVSDSANVYLNNQASQSFYLSAQDEWQISNDVAFTTGLRWDHYDDFGSSLNPRMALIWETSHNLTSKLLYGTAFRAPTFSEQYLMNNPALIGNPDLKPEEIETLELAFDYRPSFSTDFKLNLFRYRATGLIATVPNGSQRVYQNSRDQDGYGAELEATWRVNSKLYAYANYAYQHASDANADKRIARVPSHTTYLDLRYTPDNSWTISAQHYWVGSRYREMGDQRSRIDDYHWVNAKLSKTMMQGQLTVSLIAKNLFDSSAAEPASAQIADDYALESRSLWAQVEMRF</sequence>
<dbReference type="Gene3D" id="2.170.130.10">
    <property type="entry name" value="TonB-dependent receptor, plug domain"/>
    <property type="match status" value="1"/>
</dbReference>
<dbReference type="InterPro" id="IPR000531">
    <property type="entry name" value="Beta-barrel_TonB"/>
</dbReference>
<keyword evidence="17" id="KW-1185">Reference proteome</keyword>
<dbReference type="EMBL" id="SACQ01000004">
    <property type="protein sequence ID" value="RVU30563.1"/>
    <property type="molecule type" value="Genomic_DNA"/>
</dbReference>
<evidence type="ECO:0000256" key="10">
    <source>
        <dbReference type="ARBA" id="ARBA00023237"/>
    </source>
</evidence>
<feature type="signal peptide" evidence="13">
    <location>
        <begin position="1"/>
        <end position="22"/>
    </location>
</feature>
<dbReference type="Pfam" id="PF00593">
    <property type="entry name" value="TonB_dep_Rec_b-barrel"/>
    <property type="match status" value="1"/>
</dbReference>
<evidence type="ECO:0000313" key="17">
    <source>
        <dbReference type="Proteomes" id="UP000282818"/>
    </source>
</evidence>
<dbReference type="GO" id="GO:0015344">
    <property type="term" value="F:siderophore uptake transmembrane transporter activity"/>
    <property type="evidence" value="ECO:0007669"/>
    <property type="project" value="TreeGrafter"/>
</dbReference>
<dbReference type="RefSeq" id="WP_127694098.1">
    <property type="nucleotide sequence ID" value="NZ_SACQ01000004.1"/>
</dbReference>
<dbReference type="InterPro" id="IPR036942">
    <property type="entry name" value="Beta-barrel_TonB_sf"/>
</dbReference>
<comment type="subcellular location">
    <subcellularLocation>
        <location evidence="1 11">Cell outer membrane</location>
        <topology evidence="1 11">Multi-pass membrane protein</topology>
    </subcellularLocation>
</comment>
<dbReference type="AlphaFoldDB" id="A0A437Q884"/>
<evidence type="ECO:0000256" key="4">
    <source>
        <dbReference type="ARBA" id="ARBA00022452"/>
    </source>
</evidence>
<evidence type="ECO:0000256" key="3">
    <source>
        <dbReference type="ARBA" id="ARBA00022448"/>
    </source>
</evidence>
<evidence type="ECO:0000256" key="1">
    <source>
        <dbReference type="ARBA" id="ARBA00004571"/>
    </source>
</evidence>
<dbReference type="GO" id="GO:0009279">
    <property type="term" value="C:cell outer membrane"/>
    <property type="evidence" value="ECO:0007669"/>
    <property type="project" value="UniProtKB-SubCell"/>
</dbReference>
<proteinExistence type="inferred from homology"/>
<evidence type="ECO:0000256" key="8">
    <source>
        <dbReference type="ARBA" id="ARBA00023136"/>
    </source>
</evidence>
<evidence type="ECO:0000256" key="5">
    <source>
        <dbReference type="ARBA" id="ARBA00022692"/>
    </source>
</evidence>
<gene>
    <name evidence="16" type="ORF">EOE65_09575</name>
</gene>
<feature type="chain" id="PRO_5019427660" evidence="13">
    <location>
        <begin position="23"/>
        <end position="706"/>
    </location>
</feature>